<name>A0ABD3SDJ4_9STRA</name>
<comment type="caution">
    <text evidence="1">The sequence shown here is derived from an EMBL/GenBank/DDBJ whole genome shotgun (WGS) entry which is preliminary data.</text>
</comment>
<evidence type="ECO:0000313" key="1">
    <source>
        <dbReference type="EMBL" id="KAL3822605.1"/>
    </source>
</evidence>
<reference evidence="1 2" key="1">
    <citation type="submission" date="2024-10" db="EMBL/GenBank/DDBJ databases">
        <title>Updated reference genomes for cyclostephanoid diatoms.</title>
        <authorList>
            <person name="Roberts W.R."/>
            <person name="Alverson A.J."/>
        </authorList>
    </citation>
    <scope>NUCLEOTIDE SEQUENCE [LARGE SCALE GENOMIC DNA]</scope>
    <source>
        <strain evidence="1 2">AJA228-03</strain>
    </source>
</reference>
<organism evidence="1 2">
    <name type="scientific">Cyclostephanos tholiformis</name>
    <dbReference type="NCBI Taxonomy" id="382380"/>
    <lineage>
        <taxon>Eukaryota</taxon>
        <taxon>Sar</taxon>
        <taxon>Stramenopiles</taxon>
        <taxon>Ochrophyta</taxon>
        <taxon>Bacillariophyta</taxon>
        <taxon>Coscinodiscophyceae</taxon>
        <taxon>Thalassiosirophycidae</taxon>
        <taxon>Stephanodiscales</taxon>
        <taxon>Stephanodiscaceae</taxon>
        <taxon>Cyclostephanos</taxon>
    </lineage>
</organism>
<sequence>MYKILCIVMCVYSPLCSRLLRRHMIITTTGTILLFLSTRLGRQIKVVHPNPEWKWNITSSKPLDMTTNSAMATIIIHMSGEMGNHISHLAHAYPIAWWAERKYGIKTRMIILDQVIRGKVSPKSGSSKRIFTKCFPHLEPLYNGARANSPEYRIRMDQQHSWDMANDTLLQRINNGIHTERDVDVTLEHLQVLTLSDAIPDIDENATISLPLLESIPMDNNRFVDWFYHDLRWLLRFNDTACCKALPDADETVLHYRNFGTEMPKQGVRLGFEELSPRKISDELLVNLTAGDKVAITSRFVNKAVEDIVDILRARGIIVRIVNGQSPEEDFCFLKKAEKELVGIAKSSYVRWAGILGNAALVRMYGVDSPATRRISQNITMPYTNPILSRIHFERYNSEEMDEIGML</sequence>
<gene>
    <name evidence="1" type="ORF">ACHAXA_006390</name>
</gene>
<dbReference type="EMBL" id="JALLPB020000060">
    <property type="protein sequence ID" value="KAL3822605.1"/>
    <property type="molecule type" value="Genomic_DNA"/>
</dbReference>
<evidence type="ECO:0000313" key="2">
    <source>
        <dbReference type="Proteomes" id="UP001530377"/>
    </source>
</evidence>
<dbReference type="AlphaFoldDB" id="A0ABD3SDJ4"/>
<protein>
    <submittedName>
        <fullName evidence="1">Uncharacterized protein</fullName>
    </submittedName>
</protein>
<proteinExistence type="predicted"/>
<dbReference type="Proteomes" id="UP001530377">
    <property type="component" value="Unassembled WGS sequence"/>
</dbReference>
<keyword evidence="2" id="KW-1185">Reference proteome</keyword>
<accession>A0ABD3SDJ4</accession>